<accession>E6SQ96</accession>
<dbReference type="EMBL" id="CP002352">
    <property type="protein sequence ID" value="ADV43955.1"/>
    <property type="molecule type" value="Genomic_DNA"/>
</dbReference>
<gene>
    <name evidence="1" type="ordered locus">Bache_1978</name>
</gene>
<keyword evidence="2" id="KW-1185">Reference proteome</keyword>
<dbReference type="STRING" id="693979.Bache_1978"/>
<dbReference type="AlphaFoldDB" id="E6SQ96"/>
<dbReference type="KEGG" id="bhl:Bache_1978"/>
<dbReference type="PATRIC" id="fig|693979.3.peg.2086"/>
<evidence type="ECO:0000313" key="2">
    <source>
        <dbReference type="Proteomes" id="UP000008630"/>
    </source>
</evidence>
<proteinExistence type="predicted"/>
<evidence type="ECO:0000313" key="1">
    <source>
        <dbReference type="EMBL" id="ADV43955.1"/>
    </source>
</evidence>
<sequence>MSKIKPYKKQEGNSQAVNEPAIEYSTVREDVDYLPDEVLVGAIKYVQMAREKGRMIPNKEVYGLLSERLGWK</sequence>
<reference key="1">
    <citation type="submission" date="2010-11" db="EMBL/GenBank/DDBJ databases">
        <title>The complete genome of Bacteroides helcogenes P 36-108.</title>
        <authorList>
            <consortium name="US DOE Joint Genome Institute (JGI-PGF)"/>
            <person name="Lucas S."/>
            <person name="Copeland A."/>
            <person name="Lapidus A."/>
            <person name="Bruce D."/>
            <person name="Goodwin L."/>
            <person name="Pitluck S."/>
            <person name="Kyrpides N."/>
            <person name="Mavromatis K."/>
            <person name="Ivanova N."/>
            <person name="Zeytun A."/>
            <person name="Brettin T."/>
            <person name="Detter J.C."/>
            <person name="Tapia R."/>
            <person name="Han C."/>
            <person name="Land M."/>
            <person name="Hauser L."/>
            <person name="Markowitz V."/>
            <person name="Cheng J.-F."/>
            <person name="Hugenholtz P."/>
            <person name="Woyke T."/>
            <person name="Wu D."/>
            <person name="Gronow S."/>
            <person name="Wellnitz S."/>
            <person name="Brambilla E."/>
            <person name="Klenk H.-P."/>
            <person name="Eisen J.A."/>
        </authorList>
    </citation>
    <scope>NUCLEOTIDE SEQUENCE</scope>
    <source>
        <strain>P 36-108</strain>
    </source>
</reference>
<name>E6SQ96_BACT6</name>
<reference evidence="1 2" key="2">
    <citation type="journal article" date="2011" name="Stand. Genomic Sci.">
        <title>Complete genome sequence of Bacteroides helcogenes type strain (P 36-108).</title>
        <authorList>
            <person name="Pati A."/>
            <person name="Gronow S."/>
            <person name="Zeytun A."/>
            <person name="Lapidus A."/>
            <person name="Nolan M."/>
            <person name="Hammon N."/>
            <person name="Deshpande S."/>
            <person name="Cheng J.F."/>
            <person name="Tapia R."/>
            <person name="Han C."/>
            <person name="Goodwin L."/>
            <person name="Pitluck S."/>
            <person name="Liolios K."/>
            <person name="Pagani I."/>
            <person name="Ivanova N."/>
            <person name="Mavromatis K."/>
            <person name="Chen A."/>
            <person name="Palaniappan K."/>
            <person name="Land M."/>
            <person name="Hauser L."/>
            <person name="Chang Y.J."/>
            <person name="Jeffries C.D."/>
            <person name="Detter J.C."/>
            <person name="Brambilla E."/>
            <person name="Rohde M."/>
            <person name="Goker M."/>
            <person name="Woyke T."/>
            <person name="Bristow J."/>
            <person name="Eisen J.A."/>
            <person name="Markowitz V."/>
            <person name="Hugenholtz P."/>
            <person name="Kyrpides N.C."/>
            <person name="Klenk H.P."/>
            <person name="Lucas S."/>
        </authorList>
    </citation>
    <scope>NUCLEOTIDE SEQUENCE [LARGE SCALE GENOMIC DNA]</scope>
    <source>
        <strain evidence="2">ATCC 35417 / DSM 20613 / JCM 6297 / CCUG 15421 / P 36-108</strain>
    </source>
</reference>
<organism evidence="1 2">
    <name type="scientific">Bacteroides helcogenes (strain ATCC 35417 / DSM 20613 / JCM 6297 / CCUG 15421 / P 36-108)</name>
    <dbReference type="NCBI Taxonomy" id="693979"/>
    <lineage>
        <taxon>Bacteria</taxon>
        <taxon>Pseudomonadati</taxon>
        <taxon>Bacteroidota</taxon>
        <taxon>Bacteroidia</taxon>
        <taxon>Bacteroidales</taxon>
        <taxon>Bacteroidaceae</taxon>
        <taxon>Bacteroides</taxon>
    </lineage>
</organism>
<dbReference type="eggNOG" id="ENOG5030P6Z">
    <property type="taxonomic scope" value="Bacteria"/>
</dbReference>
<protein>
    <submittedName>
        <fullName evidence="1">Uncharacterized protein</fullName>
    </submittedName>
</protein>
<dbReference type="RefSeq" id="WP_013547548.1">
    <property type="nucleotide sequence ID" value="NC_014933.1"/>
</dbReference>
<dbReference type="HOGENOM" id="CLU_198788_0_0_10"/>
<dbReference type="Proteomes" id="UP000008630">
    <property type="component" value="Chromosome"/>
</dbReference>
<dbReference type="OrthoDB" id="1046734at2"/>